<dbReference type="RefSeq" id="WP_224192949.1">
    <property type="nucleotide sequence ID" value="NZ_JAIRAU010000024.1"/>
</dbReference>
<protein>
    <recommendedName>
        <fullName evidence="3">AAA+ ATPase domain-containing protein</fullName>
    </recommendedName>
</protein>
<comment type="caution">
    <text evidence="1">The sequence shown here is derived from an EMBL/GenBank/DDBJ whole genome shotgun (WGS) entry which is preliminary data.</text>
</comment>
<dbReference type="EMBL" id="JAIRAU010000024">
    <property type="protein sequence ID" value="MBZ5711176.1"/>
    <property type="molecule type" value="Genomic_DNA"/>
</dbReference>
<accession>A0ABS7TSM8</accession>
<reference evidence="1" key="1">
    <citation type="submission" date="2021-08" db="EMBL/GenBank/DDBJ databases">
        <authorList>
            <person name="Stevens D.C."/>
        </authorList>
    </citation>
    <scope>NUCLEOTIDE SEQUENCE</scope>
    <source>
        <strain evidence="1">DSM 53165</strain>
    </source>
</reference>
<proteinExistence type="predicted"/>
<organism evidence="1 2">
    <name type="scientific">Nannocystis pusilla</name>
    <dbReference type="NCBI Taxonomy" id="889268"/>
    <lineage>
        <taxon>Bacteria</taxon>
        <taxon>Pseudomonadati</taxon>
        <taxon>Myxococcota</taxon>
        <taxon>Polyangia</taxon>
        <taxon>Nannocystales</taxon>
        <taxon>Nannocystaceae</taxon>
        <taxon>Nannocystis</taxon>
    </lineage>
</organism>
<name>A0ABS7TSM8_9BACT</name>
<evidence type="ECO:0000313" key="1">
    <source>
        <dbReference type="EMBL" id="MBZ5711176.1"/>
    </source>
</evidence>
<keyword evidence="2" id="KW-1185">Reference proteome</keyword>
<sequence length="544" mass="61737">MDTLYELLLFPNRAEDLDQYQTYDVDLEHWKALSTEFREVFRAVYERGSSAVLLVHGAQGTGKTLFSKRLAQDFGRALQGAREPDSENLWHTLVGDTPPKWSTIETATQGSRLHRVDPVNGWLTAQRAMATNDKSRVRVFILDDAHKDVFVCEWAGLSREAYLRFKADKSEGVVLESVAQKLVEDCRGDFRRSIFLLLSNDAAQMKALKAQIDRSHVGLAKVLELPLPAPEIKEKIIRKNTNRLNRMSYWCCLDAAGKEERCSLWDVLMASDKGFTESFVAVDRALRSGETRRAGRPANRNLLTFVTLGAPPSTVRSFVDDFELTADEHFRGDHLGVWLMREQWASKLYMANDPQMFRRVRMLESEFALRWVALDMKATALLCERPQSFLSLVNQKPLVQSLLDIVRFLPSIAKPEEVKKHGAVCTALDEAIQRDASLDIADFTRKFMEMGQSRSRLYEPALGQLLGSYSRGLAAFPALRPDFIVEEYRPCAVTAAKDHDGIKDAIKRSCHVIEFTAHVQNDMRGLKEYLLGKVERYAVLLESV</sequence>
<evidence type="ECO:0000313" key="2">
    <source>
        <dbReference type="Proteomes" id="UP001139031"/>
    </source>
</evidence>
<dbReference type="SUPFAM" id="SSF52540">
    <property type="entry name" value="P-loop containing nucleoside triphosphate hydrolases"/>
    <property type="match status" value="1"/>
</dbReference>
<gene>
    <name evidence="1" type="ORF">K7C98_18165</name>
</gene>
<dbReference type="Proteomes" id="UP001139031">
    <property type="component" value="Unassembled WGS sequence"/>
</dbReference>
<evidence type="ECO:0008006" key="3">
    <source>
        <dbReference type="Google" id="ProtNLM"/>
    </source>
</evidence>
<dbReference type="InterPro" id="IPR027417">
    <property type="entry name" value="P-loop_NTPase"/>
</dbReference>